<evidence type="ECO:0000313" key="9">
    <source>
        <dbReference type="Proteomes" id="UP001227126"/>
    </source>
</evidence>
<evidence type="ECO:0000256" key="2">
    <source>
        <dbReference type="ARBA" id="ARBA00015915"/>
    </source>
</evidence>
<keyword evidence="9" id="KW-1185">Reference proteome</keyword>
<feature type="region of interest" description="Disordered" evidence="6">
    <location>
        <begin position="119"/>
        <end position="145"/>
    </location>
</feature>
<reference evidence="8 9" key="1">
    <citation type="submission" date="2023-05" db="EMBL/GenBank/DDBJ databases">
        <title>Sedimentitalea sp. nov. JM2-8.</title>
        <authorList>
            <person name="Huang J."/>
        </authorList>
    </citation>
    <scope>NUCLEOTIDE SEQUENCE [LARGE SCALE GENOMIC DNA]</scope>
    <source>
        <strain evidence="8 9">JM2-8</strain>
    </source>
</reference>
<organism evidence="8 9">
    <name type="scientific">Sedimentitalea xiamensis</name>
    <dbReference type="NCBI Taxonomy" id="3050037"/>
    <lineage>
        <taxon>Bacteria</taxon>
        <taxon>Pseudomonadati</taxon>
        <taxon>Pseudomonadota</taxon>
        <taxon>Alphaproteobacteria</taxon>
        <taxon>Rhodobacterales</taxon>
        <taxon>Paracoccaceae</taxon>
        <taxon>Sedimentitalea</taxon>
    </lineage>
</organism>
<keyword evidence="5" id="KW-0406">Ion transport</keyword>
<sequence length="313" mass="33799">MLKRLSLCLIVLSGPAVADVPRVAVDIAPVHSLVASVMEGVGVPELVLDAQASPHSYALRPSQARALQLSDLVIWMGPELTPWLAKPLAALAEGTPTMRLLAVEGGTILATRNVIGDIGDDHEHEHDHDHDHNHDHDHDHDNHGHIDPHAWLDPVNAQVWIGVIADALAGMDSENAAIYRSNADKAQAALADLTGELSGTLAPVRDRPYVAFHDAYQYFENRFGLTFAGTVSLSDAADASPAQVARFRDVLVDRNVRCAFREPQFDDRLLVSAAEGAELQVAVLDPLGSTLDPGPELYARLLRDMAQSLASCR</sequence>
<dbReference type="SUPFAM" id="SSF53807">
    <property type="entry name" value="Helical backbone' metal receptor"/>
    <property type="match status" value="1"/>
</dbReference>
<evidence type="ECO:0000256" key="3">
    <source>
        <dbReference type="ARBA" id="ARBA00022448"/>
    </source>
</evidence>
<accession>A0ABT7FGY5</accession>
<gene>
    <name evidence="8" type="ORF">QO034_14935</name>
</gene>
<keyword evidence="5" id="KW-0864">Zinc transport</keyword>
<keyword evidence="3" id="KW-0813">Transport</keyword>
<keyword evidence="4 7" id="KW-0732">Signal</keyword>
<protein>
    <recommendedName>
        <fullName evidence="2">High-affinity zinc uptake system protein ZnuA</fullName>
    </recommendedName>
</protein>
<evidence type="ECO:0000256" key="5">
    <source>
        <dbReference type="ARBA" id="ARBA00022906"/>
    </source>
</evidence>
<dbReference type="Proteomes" id="UP001227126">
    <property type="component" value="Unassembled WGS sequence"/>
</dbReference>
<dbReference type="InterPro" id="IPR050492">
    <property type="entry name" value="Bact_metal-bind_prot9"/>
</dbReference>
<keyword evidence="5" id="KW-0862">Zinc</keyword>
<dbReference type="Pfam" id="PF01297">
    <property type="entry name" value="ZnuA"/>
    <property type="match status" value="1"/>
</dbReference>
<evidence type="ECO:0000256" key="1">
    <source>
        <dbReference type="ARBA" id="ARBA00011028"/>
    </source>
</evidence>
<evidence type="ECO:0000256" key="4">
    <source>
        <dbReference type="ARBA" id="ARBA00022729"/>
    </source>
</evidence>
<evidence type="ECO:0000313" key="8">
    <source>
        <dbReference type="EMBL" id="MDK3074394.1"/>
    </source>
</evidence>
<dbReference type="PANTHER" id="PTHR42953:SF3">
    <property type="entry name" value="HIGH-AFFINITY ZINC UPTAKE SYSTEM PROTEIN ZNUA"/>
    <property type="match status" value="1"/>
</dbReference>
<dbReference type="InterPro" id="IPR006127">
    <property type="entry name" value="ZnuA-like"/>
</dbReference>
<comment type="similarity">
    <text evidence="1">Belongs to the bacterial solute-binding protein 9 family.</text>
</comment>
<dbReference type="Gene3D" id="3.40.50.1980">
    <property type="entry name" value="Nitrogenase molybdenum iron protein domain"/>
    <property type="match status" value="2"/>
</dbReference>
<feature type="signal peptide" evidence="7">
    <location>
        <begin position="1"/>
        <end position="18"/>
    </location>
</feature>
<evidence type="ECO:0000256" key="7">
    <source>
        <dbReference type="SAM" id="SignalP"/>
    </source>
</evidence>
<evidence type="ECO:0000256" key="6">
    <source>
        <dbReference type="SAM" id="MobiDB-lite"/>
    </source>
</evidence>
<dbReference type="RefSeq" id="WP_284486327.1">
    <property type="nucleotide sequence ID" value="NZ_JASNJE010000019.1"/>
</dbReference>
<dbReference type="PANTHER" id="PTHR42953">
    <property type="entry name" value="HIGH-AFFINITY ZINC UPTAKE SYSTEM PROTEIN ZNUA-RELATED"/>
    <property type="match status" value="1"/>
</dbReference>
<name>A0ABT7FGY5_9RHOB</name>
<dbReference type="EMBL" id="JASNJE010000019">
    <property type="protein sequence ID" value="MDK3074394.1"/>
    <property type="molecule type" value="Genomic_DNA"/>
</dbReference>
<feature type="chain" id="PRO_5046823264" description="High-affinity zinc uptake system protein ZnuA" evidence="7">
    <location>
        <begin position="19"/>
        <end position="313"/>
    </location>
</feature>
<proteinExistence type="inferred from homology"/>
<comment type="caution">
    <text evidence="8">The sequence shown here is derived from an EMBL/GenBank/DDBJ whole genome shotgun (WGS) entry which is preliminary data.</text>
</comment>